<name>A0AAX3WW55_9BACI</name>
<dbReference type="GO" id="GO:0005886">
    <property type="term" value="C:plasma membrane"/>
    <property type="evidence" value="ECO:0007669"/>
    <property type="project" value="UniProtKB-SubCell"/>
</dbReference>
<gene>
    <name evidence="6" type="ORF">QNH24_24525</name>
</gene>
<keyword evidence="3" id="KW-0813">Transport</keyword>
<sequence length="320" mass="36171">MHKIRPFSLALFCLIVLTFVLGACSKEESKEKADVAKENQSIVETRTVEDEFGEVEIPAKPQRVAAIYLEDYLTALEVKPTVQWYHPAWGKQDYLKLDAPEFDITGSMEALLQAKPDLIIVDGAADKAKYEEYSKIAPTYRLKEEILADPQAIVKTIADVLNIPDKADEVVKNYQQRITTLKAELDKSVGDETVAVVRLNVADKTLALFGVKNRYSGYIYTEVGLTPHPLARDMTEFHEILSEEAIPKLDADHIILFPSNGTWESEENQDAIKWLDSTLWNTVPAVKNGNVYIADRTYWQSGAITANLLKYDDLEKWFVK</sequence>
<dbReference type="Gene3D" id="3.40.50.1980">
    <property type="entry name" value="Nitrogenase molybdenum iron protein domain"/>
    <property type="match status" value="2"/>
</dbReference>
<dbReference type="GO" id="GO:0030288">
    <property type="term" value="C:outer membrane-bounded periplasmic space"/>
    <property type="evidence" value="ECO:0007669"/>
    <property type="project" value="TreeGrafter"/>
</dbReference>
<dbReference type="AlphaFoldDB" id="A0AAX3WW55"/>
<dbReference type="Pfam" id="PF01497">
    <property type="entry name" value="Peripla_BP_2"/>
    <property type="match status" value="1"/>
</dbReference>
<evidence type="ECO:0000256" key="3">
    <source>
        <dbReference type="ARBA" id="ARBA00022448"/>
    </source>
</evidence>
<dbReference type="PANTHER" id="PTHR30532:SF21">
    <property type="entry name" value="SIDEROPHORE-BINDING LIPOPROTEIN YFIY-RELATED"/>
    <property type="match status" value="1"/>
</dbReference>
<dbReference type="EMBL" id="CP126101">
    <property type="protein sequence ID" value="WHY51387.1"/>
    <property type="molecule type" value="Genomic_DNA"/>
</dbReference>
<dbReference type="GO" id="GO:1901678">
    <property type="term" value="P:iron coordination entity transport"/>
    <property type="evidence" value="ECO:0007669"/>
    <property type="project" value="UniProtKB-ARBA"/>
</dbReference>
<evidence type="ECO:0000313" key="7">
    <source>
        <dbReference type="Proteomes" id="UP001178322"/>
    </source>
</evidence>
<evidence type="ECO:0000256" key="2">
    <source>
        <dbReference type="ARBA" id="ARBA00008814"/>
    </source>
</evidence>
<reference evidence="6" key="1">
    <citation type="submission" date="2023-05" db="EMBL/GenBank/DDBJ databases">
        <title>Comparative genomics of Bacillaceae isolates and their secondary metabolite potential.</title>
        <authorList>
            <person name="Song L."/>
            <person name="Nielsen L.J."/>
            <person name="Mohite O."/>
            <person name="Xu X."/>
            <person name="Weber T."/>
            <person name="Kovacs A.T."/>
        </authorList>
    </citation>
    <scope>NUCLEOTIDE SEQUENCE</scope>
    <source>
        <strain evidence="6">LY1</strain>
    </source>
</reference>
<dbReference type="SUPFAM" id="SSF53807">
    <property type="entry name" value="Helical backbone' metal receptor"/>
    <property type="match status" value="1"/>
</dbReference>
<keyword evidence="4" id="KW-0732">Signal</keyword>
<dbReference type="PANTHER" id="PTHR30532">
    <property type="entry name" value="IRON III DICITRATE-BINDING PERIPLASMIC PROTEIN"/>
    <property type="match status" value="1"/>
</dbReference>
<accession>A0AAX3WW55</accession>
<dbReference type="PROSITE" id="PS50983">
    <property type="entry name" value="FE_B12_PBP"/>
    <property type="match status" value="1"/>
</dbReference>
<protein>
    <submittedName>
        <fullName evidence="6">ABC transporter substrate-binding protein</fullName>
    </submittedName>
</protein>
<dbReference type="InterPro" id="IPR051313">
    <property type="entry name" value="Bact_iron-sidero_bind"/>
</dbReference>
<proteinExistence type="inferred from homology"/>
<evidence type="ECO:0000256" key="4">
    <source>
        <dbReference type="ARBA" id="ARBA00022729"/>
    </source>
</evidence>
<feature type="domain" description="Fe/B12 periplasmic-binding" evidence="5">
    <location>
        <begin position="40"/>
        <end position="320"/>
    </location>
</feature>
<dbReference type="InterPro" id="IPR002491">
    <property type="entry name" value="ABC_transptr_periplasmic_BD"/>
</dbReference>
<comment type="subcellular location">
    <subcellularLocation>
        <location evidence="1">Cell membrane</location>
        <topology evidence="1">Lipid-anchor</topology>
    </subcellularLocation>
</comment>
<dbReference type="Proteomes" id="UP001178322">
    <property type="component" value="Chromosome"/>
</dbReference>
<comment type="similarity">
    <text evidence="2">Belongs to the bacterial solute-binding protein 8 family.</text>
</comment>
<evidence type="ECO:0000259" key="5">
    <source>
        <dbReference type="PROSITE" id="PS50983"/>
    </source>
</evidence>
<organism evidence="6 7">
    <name type="scientific">Lysinibacillus pakistanensis</name>
    <dbReference type="NCBI Taxonomy" id="759811"/>
    <lineage>
        <taxon>Bacteria</taxon>
        <taxon>Bacillati</taxon>
        <taxon>Bacillota</taxon>
        <taxon>Bacilli</taxon>
        <taxon>Bacillales</taxon>
        <taxon>Bacillaceae</taxon>
        <taxon>Lysinibacillus</taxon>
    </lineage>
</organism>
<evidence type="ECO:0000256" key="1">
    <source>
        <dbReference type="ARBA" id="ARBA00004193"/>
    </source>
</evidence>
<dbReference type="RefSeq" id="WP_283869963.1">
    <property type="nucleotide sequence ID" value="NZ_CP126101.1"/>
</dbReference>
<evidence type="ECO:0000313" key="6">
    <source>
        <dbReference type="EMBL" id="WHY51387.1"/>
    </source>
</evidence>
<dbReference type="PROSITE" id="PS51257">
    <property type="entry name" value="PROKAR_LIPOPROTEIN"/>
    <property type="match status" value="1"/>
</dbReference>